<dbReference type="EMBL" id="JANIIC010000026">
    <property type="protein sequence ID" value="MCQ8831677.1"/>
    <property type="molecule type" value="Genomic_DNA"/>
</dbReference>
<dbReference type="AlphaFoldDB" id="A0A9X2LXR2"/>
<sequence length="42" mass="4465">MSVLGEPSLLAVAEEQGHDYVTAVENTLAWAVGEHGLTAPWD</sequence>
<dbReference type="Proteomes" id="UP001142400">
    <property type="component" value="Unassembled WGS sequence"/>
</dbReference>
<protein>
    <submittedName>
        <fullName evidence="1">Uncharacterized protein</fullName>
    </submittedName>
</protein>
<dbReference type="RefSeq" id="WP_257632560.1">
    <property type="nucleotide sequence ID" value="NZ_JANIIC010000026.1"/>
</dbReference>
<evidence type="ECO:0000313" key="2">
    <source>
        <dbReference type="Proteomes" id="UP001142400"/>
    </source>
</evidence>
<organism evidence="1 2">
    <name type="scientific">Streptomyces malaysiensis subsp. samsunensis</name>
    <dbReference type="NCBI Taxonomy" id="459658"/>
    <lineage>
        <taxon>Bacteria</taxon>
        <taxon>Bacillati</taxon>
        <taxon>Actinomycetota</taxon>
        <taxon>Actinomycetes</taxon>
        <taxon>Kitasatosporales</taxon>
        <taxon>Streptomycetaceae</taxon>
        <taxon>Streptomyces</taxon>
        <taxon>Streptomyces violaceusniger group</taxon>
    </lineage>
</organism>
<name>A0A9X2LXR2_STRMQ</name>
<proteinExistence type="predicted"/>
<accession>A0A9X2LXR2</accession>
<gene>
    <name evidence="1" type="ORF">NQU54_22025</name>
</gene>
<reference evidence="1" key="1">
    <citation type="submission" date="2022-06" db="EMBL/GenBank/DDBJ databases">
        <title>WGS of actinobacteria.</title>
        <authorList>
            <person name="Thawai C."/>
        </authorList>
    </citation>
    <scope>NUCLEOTIDE SEQUENCE</scope>
    <source>
        <strain evidence="1">DSM 42010</strain>
    </source>
</reference>
<evidence type="ECO:0000313" key="1">
    <source>
        <dbReference type="EMBL" id="MCQ8831677.1"/>
    </source>
</evidence>
<keyword evidence="2" id="KW-1185">Reference proteome</keyword>
<comment type="caution">
    <text evidence="1">The sequence shown here is derived from an EMBL/GenBank/DDBJ whole genome shotgun (WGS) entry which is preliminary data.</text>
</comment>